<proteinExistence type="predicted"/>
<keyword evidence="4" id="KW-1185">Reference proteome</keyword>
<dbReference type="Proteomes" id="UP000799118">
    <property type="component" value="Unassembled WGS sequence"/>
</dbReference>
<protein>
    <submittedName>
        <fullName evidence="3">Uncharacterized protein</fullName>
    </submittedName>
</protein>
<feature type="coiled-coil region" evidence="1">
    <location>
        <begin position="119"/>
        <end position="146"/>
    </location>
</feature>
<evidence type="ECO:0000256" key="1">
    <source>
        <dbReference type="SAM" id="Coils"/>
    </source>
</evidence>
<dbReference type="AlphaFoldDB" id="A0A6A4GNH6"/>
<reference evidence="3" key="1">
    <citation type="journal article" date="2019" name="Environ. Microbiol.">
        <title>Fungal ecological strategies reflected in gene transcription - a case study of two litter decomposers.</title>
        <authorList>
            <person name="Barbi F."/>
            <person name="Kohler A."/>
            <person name="Barry K."/>
            <person name="Baskaran P."/>
            <person name="Daum C."/>
            <person name="Fauchery L."/>
            <person name="Ihrmark K."/>
            <person name="Kuo A."/>
            <person name="LaButti K."/>
            <person name="Lipzen A."/>
            <person name="Morin E."/>
            <person name="Grigoriev I.V."/>
            <person name="Henrissat B."/>
            <person name="Lindahl B."/>
            <person name="Martin F."/>
        </authorList>
    </citation>
    <scope>NUCLEOTIDE SEQUENCE</scope>
    <source>
        <strain evidence="3">JB14</strain>
    </source>
</reference>
<evidence type="ECO:0000313" key="3">
    <source>
        <dbReference type="EMBL" id="KAE9387321.1"/>
    </source>
</evidence>
<sequence>MLMLGLDPSVDRARLSQVESTEVDAARVSATQPKRPLEETNQVESTEVDAARVSAQLKRRLEETNHDMEPTPRVRILQRPDQRQDRQELEVLERAVLLLQAESATKEVHDNDLFLHKQLADHRAKLELLELQNNSLKEQVNTLTKEGFDLHAILAASQSQQEEMSSMHSSVAAHLLELQGKVGLGNEQVHCLQQSLEQMKGERDYFKEQLGNPVPLQQLSSLSAKLTNLRRVMHEGGRALDECIAALELKPGEQLSETKAACVIF</sequence>
<evidence type="ECO:0000256" key="2">
    <source>
        <dbReference type="SAM" id="MobiDB-lite"/>
    </source>
</evidence>
<dbReference type="EMBL" id="ML769808">
    <property type="protein sequence ID" value="KAE9387321.1"/>
    <property type="molecule type" value="Genomic_DNA"/>
</dbReference>
<name>A0A6A4GNH6_9AGAR</name>
<organism evidence="3 4">
    <name type="scientific">Gymnopus androsaceus JB14</name>
    <dbReference type="NCBI Taxonomy" id="1447944"/>
    <lineage>
        <taxon>Eukaryota</taxon>
        <taxon>Fungi</taxon>
        <taxon>Dikarya</taxon>
        <taxon>Basidiomycota</taxon>
        <taxon>Agaricomycotina</taxon>
        <taxon>Agaricomycetes</taxon>
        <taxon>Agaricomycetidae</taxon>
        <taxon>Agaricales</taxon>
        <taxon>Marasmiineae</taxon>
        <taxon>Omphalotaceae</taxon>
        <taxon>Gymnopus</taxon>
    </lineage>
</organism>
<gene>
    <name evidence="3" type="ORF">BT96DRAFT_948448</name>
</gene>
<keyword evidence="1" id="KW-0175">Coiled coil</keyword>
<evidence type="ECO:0000313" key="4">
    <source>
        <dbReference type="Proteomes" id="UP000799118"/>
    </source>
</evidence>
<accession>A0A6A4GNH6</accession>
<feature type="region of interest" description="Disordered" evidence="2">
    <location>
        <begin position="1"/>
        <end position="47"/>
    </location>
</feature>